<evidence type="ECO:0000256" key="1">
    <source>
        <dbReference type="SAM" id="MobiDB-lite"/>
    </source>
</evidence>
<protein>
    <submittedName>
        <fullName evidence="2">Uncharacterized protein</fullName>
    </submittedName>
</protein>
<organism evidence="2 3">
    <name type="scientific">Comamonas thiooxydans</name>
    <dbReference type="NCBI Taxonomy" id="363952"/>
    <lineage>
        <taxon>Bacteria</taxon>
        <taxon>Pseudomonadati</taxon>
        <taxon>Pseudomonadota</taxon>
        <taxon>Betaproteobacteria</taxon>
        <taxon>Burkholderiales</taxon>
        <taxon>Comamonadaceae</taxon>
        <taxon>Comamonas</taxon>
    </lineage>
</organism>
<name>A0AA42Q587_9BURK</name>
<dbReference type="EMBL" id="JAOCEK010000016">
    <property type="protein sequence ID" value="MDH1335976.1"/>
    <property type="molecule type" value="Genomic_DNA"/>
</dbReference>
<reference evidence="2" key="1">
    <citation type="submission" date="2022-09" db="EMBL/GenBank/DDBJ databases">
        <title>Intensive care unit water sources are persistently colonized with multi-drug resistant bacteria and are the site of extensive horizontal gene transfer of antibiotic resistance genes.</title>
        <authorList>
            <person name="Diorio-Toth L."/>
        </authorList>
    </citation>
    <scope>NUCLEOTIDE SEQUENCE</scope>
    <source>
        <strain evidence="2">GD03832</strain>
    </source>
</reference>
<dbReference type="RefSeq" id="WP_279091192.1">
    <property type="nucleotide sequence ID" value="NZ_JAOCAU010000002.1"/>
</dbReference>
<proteinExistence type="predicted"/>
<dbReference type="AlphaFoldDB" id="A0AA42Q587"/>
<evidence type="ECO:0000313" key="2">
    <source>
        <dbReference type="EMBL" id="MDH1335976.1"/>
    </source>
</evidence>
<evidence type="ECO:0000313" key="3">
    <source>
        <dbReference type="Proteomes" id="UP001161065"/>
    </source>
</evidence>
<dbReference type="Proteomes" id="UP001161065">
    <property type="component" value="Unassembled WGS sequence"/>
</dbReference>
<feature type="compositionally biased region" description="Low complexity" evidence="1">
    <location>
        <begin position="95"/>
        <end position="104"/>
    </location>
</feature>
<gene>
    <name evidence="2" type="ORF">N5D63_17665</name>
</gene>
<accession>A0AA42Q587</accession>
<comment type="caution">
    <text evidence="2">The sequence shown here is derived from an EMBL/GenBank/DDBJ whole genome shotgun (WGS) entry which is preliminary data.</text>
</comment>
<feature type="region of interest" description="Disordered" evidence="1">
    <location>
        <begin position="84"/>
        <end position="107"/>
    </location>
</feature>
<sequence>MRQTEAAMILQKTAKAQEELQPGSRQLPQRARSLLLLAGGKSMEELAAMLGSDHASLAQQLVEQGYLQLMPTSAAKERSLATHRAPPLAKVGDSPATPALAPAEEATDSTPAINMAGTRMYLFDMCERLFANRHEALAQTLRTQLREARDLNSLRSAGISLLTAVEEYAGEERAHSLRERLAALLAHGEAADPPCQELQGAAA</sequence>